<proteinExistence type="predicted"/>
<dbReference type="Proteomes" id="UP000276133">
    <property type="component" value="Unassembled WGS sequence"/>
</dbReference>
<evidence type="ECO:0000313" key="8">
    <source>
        <dbReference type="Proteomes" id="UP000276133"/>
    </source>
</evidence>
<reference evidence="7 8" key="1">
    <citation type="journal article" date="2018" name="Sci. Rep.">
        <title>Genomic signatures of local adaptation to the degree of environmental predictability in rotifers.</title>
        <authorList>
            <person name="Franch-Gras L."/>
            <person name="Hahn C."/>
            <person name="Garcia-Roger E.M."/>
            <person name="Carmona M.J."/>
            <person name="Serra M."/>
            <person name="Gomez A."/>
        </authorList>
    </citation>
    <scope>NUCLEOTIDE SEQUENCE [LARGE SCALE GENOMIC DNA]</scope>
    <source>
        <strain evidence="7">HYR1</strain>
    </source>
</reference>
<organism evidence="7 8">
    <name type="scientific">Brachionus plicatilis</name>
    <name type="common">Marine rotifer</name>
    <name type="synonym">Brachionus muelleri</name>
    <dbReference type="NCBI Taxonomy" id="10195"/>
    <lineage>
        <taxon>Eukaryota</taxon>
        <taxon>Metazoa</taxon>
        <taxon>Spiralia</taxon>
        <taxon>Gnathifera</taxon>
        <taxon>Rotifera</taxon>
        <taxon>Eurotatoria</taxon>
        <taxon>Monogononta</taxon>
        <taxon>Pseudotrocha</taxon>
        <taxon>Ploima</taxon>
        <taxon>Brachionidae</taxon>
        <taxon>Brachionus</taxon>
    </lineage>
</organism>
<dbReference type="GO" id="GO:0005634">
    <property type="term" value="C:nucleus"/>
    <property type="evidence" value="ECO:0007669"/>
    <property type="project" value="UniProtKB-SubCell"/>
</dbReference>
<dbReference type="STRING" id="10195.A0A3M7Q880"/>
<dbReference type="GO" id="GO:0000981">
    <property type="term" value="F:DNA-binding transcription factor activity, RNA polymerase II-specific"/>
    <property type="evidence" value="ECO:0007669"/>
    <property type="project" value="TreeGrafter"/>
</dbReference>
<evidence type="ECO:0000256" key="4">
    <source>
        <dbReference type="ARBA" id="ARBA00023163"/>
    </source>
</evidence>
<keyword evidence="3" id="KW-0238">DNA-binding</keyword>
<keyword evidence="4" id="KW-0804">Transcription</keyword>
<keyword evidence="6" id="KW-0812">Transmembrane</keyword>
<evidence type="ECO:0000256" key="1">
    <source>
        <dbReference type="ARBA" id="ARBA00004123"/>
    </source>
</evidence>
<dbReference type="EMBL" id="REGN01007133">
    <property type="protein sequence ID" value="RNA07181.1"/>
    <property type="molecule type" value="Genomic_DNA"/>
</dbReference>
<keyword evidence="6" id="KW-0472">Membrane</keyword>
<gene>
    <name evidence="7" type="ORF">BpHYR1_027548</name>
</gene>
<dbReference type="OrthoDB" id="2133190at2759"/>
<feature type="non-terminal residue" evidence="7">
    <location>
        <position position="1"/>
    </location>
</feature>
<dbReference type="AlphaFoldDB" id="A0A3M7Q880"/>
<evidence type="ECO:0000313" key="7">
    <source>
        <dbReference type="EMBL" id="RNA07181.1"/>
    </source>
</evidence>
<keyword evidence="6" id="KW-1133">Transmembrane helix</keyword>
<name>A0A3M7Q880_BRAPC</name>
<evidence type="ECO:0000256" key="5">
    <source>
        <dbReference type="ARBA" id="ARBA00023242"/>
    </source>
</evidence>
<evidence type="ECO:0000256" key="6">
    <source>
        <dbReference type="SAM" id="Phobius"/>
    </source>
</evidence>
<comment type="subcellular location">
    <subcellularLocation>
        <location evidence="1">Nucleus</location>
    </subcellularLocation>
</comment>
<protein>
    <submittedName>
        <fullName evidence="7">Sterol regulatory element-binding 1</fullName>
    </submittedName>
</protein>
<comment type="caution">
    <text evidence="7">The sequence shown here is derived from an EMBL/GenBank/DDBJ whole genome shotgun (WGS) entry which is preliminary data.</text>
</comment>
<dbReference type="GO" id="GO:0000978">
    <property type="term" value="F:RNA polymerase II cis-regulatory region sequence-specific DNA binding"/>
    <property type="evidence" value="ECO:0007669"/>
    <property type="project" value="TreeGrafter"/>
</dbReference>
<dbReference type="PANTHER" id="PTHR46062:SF1">
    <property type="entry name" value="LP12374P"/>
    <property type="match status" value="1"/>
</dbReference>
<sequence>VNSTGADQIPDRHSNFNFVLSWILNLALVLFCVVKVCISGDSYVSLDAHNFDAISFHYQQAEKKFQQNKYEEAFVSLEKGLNELGQAVPRTKIELITGIAWQLSRLALNRLYIGILFTRLGMWLYGLKNCKMYKLGALFYYEMHKFSYLNMKSERDFVLKTTSAQTSSYSLLMWLYYAL</sequence>
<keyword evidence="8" id="KW-1185">Reference proteome</keyword>
<keyword evidence="5" id="KW-0539">Nucleus</keyword>
<accession>A0A3M7Q880</accession>
<dbReference type="PANTHER" id="PTHR46062">
    <property type="entry name" value="STEROL REGULATORY ELEMENT-BINDING PROTEIN"/>
    <property type="match status" value="1"/>
</dbReference>
<feature type="non-terminal residue" evidence="7">
    <location>
        <position position="179"/>
    </location>
</feature>
<evidence type="ECO:0000256" key="3">
    <source>
        <dbReference type="ARBA" id="ARBA00023125"/>
    </source>
</evidence>
<keyword evidence="2" id="KW-0805">Transcription regulation</keyword>
<evidence type="ECO:0000256" key="2">
    <source>
        <dbReference type="ARBA" id="ARBA00023015"/>
    </source>
</evidence>
<feature type="transmembrane region" description="Helical" evidence="6">
    <location>
        <begin position="19"/>
        <end position="38"/>
    </location>
</feature>